<name>A0A937RKD1_9ACTN</name>
<reference evidence="1" key="1">
    <citation type="submission" date="2020-12" db="EMBL/GenBank/DDBJ databases">
        <title>Genomic characterization of non-nitrogen-fixing Frankia strains.</title>
        <authorList>
            <person name="Carlos-Shanley C."/>
            <person name="Guerra T."/>
            <person name="Hahn D."/>
        </authorList>
    </citation>
    <scope>NUCLEOTIDE SEQUENCE</scope>
    <source>
        <strain evidence="1">CN6</strain>
    </source>
</reference>
<evidence type="ECO:0000313" key="1">
    <source>
        <dbReference type="EMBL" id="MBL7627521.1"/>
    </source>
</evidence>
<dbReference type="EMBL" id="JAEACQ010000161">
    <property type="protein sequence ID" value="MBL7627521.1"/>
    <property type="molecule type" value="Genomic_DNA"/>
</dbReference>
<dbReference type="AlphaFoldDB" id="A0A937RKD1"/>
<proteinExistence type="predicted"/>
<keyword evidence="2" id="KW-1185">Reference proteome</keyword>
<protein>
    <submittedName>
        <fullName evidence="1">Uncharacterized protein</fullName>
    </submittedName>
</protein>
<accession>A0A937RKD1</accession>
<evidence type="ECO:0000313" key="2">
    <source>
        <dbReference type="Proteomes" id="UP000604475"/>
    </source>
</evidence>
<dbReference type="Proteomes" id="UP000604475">
    <property type="component" value="Unassembled WGS sequence"/>
</dbReference>
<dbReference type="RefSeq" id="WP_202999323.1">
    <property type="nucleotide sequence ID" value="NZ_JADWYU010000098.1"/>
</dbReference>
<organism evidence="1 2">
    <name type="scientific">Frankia nepalensis</name>
    <dbReference type="NCBI Taxonomy" id="1836974"/>
    <lineage>
        <taxon>Bacteria</taxon>
        <taxon>Bacillati</taxon>
        <taxon>Actinomycetota</taxon>
        <taxon>Actinomycetes</taxon>
        <taxon>Frankiales</taxon>
        <taxon>Frankiaceae</taxon>
        <taxon>Frankia</taxon>
    </lineage>
</organism>
<comment type="caution">
    <text evidence="1">The sequence shown here is derived from an EMBL/GenBank/DDBJ whole genome shotgun (WGS) entry which is preliminary data.</text>
</comment>
<sequence>MGDRILAKQFVDDAGSAFIEVIRRADRPVRLQEIRAVLVDAGVPVDDVDRQWKRLRPLFRTHPHVSKPQPALYEWSPAAHSAKVSLDALVAYAGRRGPAWLIGAFADNVTDNLVRSAIAGPRSQISWTEQREQEKAALVAGIVGYAAQLASAGAAAPDLVSWLLDEAGRRRLTPIGRAGERTLFDGDVHEAVGASNLDAGADVRVVRPGFTWSGGGRPVVVARAVVKLP</sequence>
<gene>
    <name evidence="1" type="ORF">I7412_10125</name>
</gene>